<proteinExistence type="predicted"/>
<dbReference type="EMBL" id="BAAACX010000009">
    <property type="protein sequence ID" value="GAA0391461.1"/>
    <property type="molecule type" value="Genomic_DNA"/>
</dbReference>
<evidence type="ECO:0000313" key="1">
    <source>
        <dbReference type="EMBL" id="GAA0391461.1"/>
    </source>
</evidence>
<name>A0ABN0YCZ7_9BACL</name>
<organism evidence="1 2">
    <name type="scientific">Paenibacillus motobuensis</name>
    <dbReference type="NCBI Taxonomy" id="295324"/>
    <lineage>
        <taxon>Bacteria</taxon>
        <taxon>Bacillati</taxon>
        <taxon>Bacillota</taxon>
        <taxon>Bacilli</taxon>
        <taxon>Bacillales</taxon>
        <taxon>Paenibacillaceae</taxon>
        <taxon>Paenibacillus</taxon>
    </lineage>
</organism>
<reference evidence="1 2" key="1">
    <citation type="journal article" date="2019" name="Int. J. Syst. Evol. Microbiol.">
        <title>The Global Catalogue of Microorganisms (GCM) 10K type strain sequencing project: providing services to taxonomists for standard genome sequencing and annotation.</title>
        <authorList>
            <consortium name="The Broad Institute Genomics Platform"/>
            <consortium name="The Broad Institute Genome Sequencing Center for Infectious Disease"/>
            <person name="Wu L."/>
            <person name="Ma J."/>
        </authorList>
    </citation>
    <scope>NUCLEOTIDE SEQUENCE [LARGE SCALE GENOMIC DNA]</scope>
    <source>
        <strain evidence="1 2">JCM 12774</strain>
    </source>
</reference>
<dbReference type="Proteomes" id="UP001500340">
    <property type="component" value="Unassembled WGS sequence"/>
</dbReference>
<gene>
    <name evidence="1" type="ORF">GCM10008933_22970</name>
</gene>
<accession>A0ABN0YCZ7</accession>
<dbReference type="RefSeq" id="WP_343862142.1">
    <property type="nucleotide sequence ID" value="NZ_BAAACX010000009.1"/>
</dbReference>
<dbReference type="SUPFAM" id="SSF55729">
    <property type="entry name" value="Acyl-CoA N-acyltransferases (Nat)"/>
    <property type="match status" value="1"/>
</dbReference>
<comment type="caution">
    <text evidence="1">The sequence shown here is derived from an EMBL/GenBank/DDBJ whole genome shotgun (WGS) entry which is preliminary data.</text>
</comment>
<evidence type="ECO:0008006" key="3">
    <source>
        <dbReference type="Google" id="ProtNLM"/>
    </source>
</evidence>
<protein>
    <recommendedName>
        <fullName evidence="3">N-acetyltransferase domain-containing protein</fullName>
    </recommendedName>
</protein>
<keyword evidence="2" id="KW-1185">Reference proteome</keyword>
<evidence type="ECO:0000313" key="2">
    <source>
        <dbReference type="Proteomes" id="UP001500340"/>
    </source>
</evidence>
<dbReference type="Gene3D" id="3.40.630.30">
    <property type="match status" value="1"/>
</dbReference>
<sequence>MGAEHISEGKYIYLGQMKDRFGDHGIVAMAMVHVHDSAAEIELFCISCRMEGRGIGTAFLGAVLSRMHQDRPRLTEAVCRYRSQKRNWPALLLLQLLGFRRRMQGVEESIYVLPFPYTYSGPEWIHLEIEKECH</sequence>
<dbReference type="InterPro" id="IPR016181">
    <property type="entry name" value="Acyl_CoA_acyltransferase"/>
</dbReference>